<dbReference type="Gene3D" id="3.30.710.10">
    <property type="entry name" value="Potassium Channel Kv1.1, Chain A"/>
    <property type="match status" value="1"/>
</dbReference>
<dbReference type="Pfam" id="PF00651">
    <property type="entry name" value="BTB"/>
    <property type="match status" value="1"/>
</dbReference>
<dbReference type="EMBL" id="JAKELL010000002">
    <property type="protein sequence ID" value="KAH9000225.1"/>
    <property type="molecule type" value="Genomic_DNA"/>
</dbReference>
<dbReference type="InterPro" id="IPR000210">
    <property type="entry name" value="BTB/POZ_dom"/>
</dbReference>
<dbReference type="SUPFAM" id="SSF54695">
    <property type="entry name" value="POZ domain"/>
    <property type="match status" value="1"/>
</dbReference>
<keyword evidence="3" id="KW-1185">Reference proteome</keyword>
<dbReference type="SMART" id="SM00225">
    <property type="entry name" value="BTB"/>
    <property type="match status" value="1"/>
</dbReference>
<protein>
    <recommendedName>
        <fullName evidence="1">BTB domain-containing protein</fullName>
    </recommendedName>
</protein>
<evidence type="ECO:0000313" key="3">
    <source>
        <dbReference type="Proteomes" id="UP001201163"/>
    </source>
</evidence>
<comment type="caution">
    <text evidence="2">The sequence shown here is derived from an EMBL/GenBank/DDBJ whole genome shotgun (WGS) entry which is preliminary data.</text>
</comment>
<organism evidence="2 3">
    <name type="scientific">Lactarius akahatsu</name>
    <dbReference type="NCBI Taxonomy" id="416441"/>
    <lineage>
        <taxon>Eukaryota</taxon>
        <taxon>Fungi</taxon>
        <taxon>Dikarya</taxon>
        <taxon>Basidiomycota</taxon>
        <taxon>Agaricomycotina</taxon>
        <taxon>Agaricomycetes</taxon>
        <taxon>Russulales</taxon>
        <taxon>Russulaceae</taxon>
        <taxon>Lactarius</taxon>
    </lineage>
</organism>
<evidence type="ECO:0000313" key="2">
    <source>
        <dbReference type="EMBL" id="KAH9000225.1"/>
    </source>
</evidence>
<sequence>MSPSPEFLSPKLAKAPFDDPGADLILRSSDGVNFRVFKVILSLASSVFADMFTLPSPPASRSSSDEPSMVALPEDAETLDLALRHCYPIRSPVVAELRDARILLEFARKYQVDLFEPSLTRFLTDTIERDPVGVYALAAAYECWDIAGKALRLSLTLPVNLLQSPELRYSTMEQHQALFHYHILCGKAASAILYKDKHSHSPFNNVTRYGPRYLWSYLHRSALILAHHPNPDVVTAEAFVLKDMDCPHCATNKRREMLECSHAFAAEIKSAIEEVGGHLANSRWHC</sequence>
<dbReference type="PROSITE" id="PS50097">
    <property type="entry name" value="BTB"/>
    <property type="match status" value="1"/>
</dbReference>
<reference evidence="2" key="1">
    <citation type="submission" date="2022-01" db="EMBL/GenBank/DDBJ databases">
        <title>Comparative genomics reveals a dynamic genome evolution in the ectomycorrhizal milk-cap (Lactarius) mushrooms.</title>
        <authorList>
            <consortium name="DOE Joint Genome Institute"/>
            <person name="Lebreton A."/>
            <person name="Tang N."/>
            <person name="Kuo A."/>
            <person name="LaButti K."/>
            <person name="Drula E."/>
            <person name="Barry K."/>
            <person name="Clum A."/>
            <person name="Lipzen A."/>
            <person name="Mousain D."/>
            <person name="Ng V."/>
            <person name="Wang R."/>
            <person name="Wang X."/>
            <person name="Dai Y."/>
            <person name="Henrissat B."/>
            <person name="Grigoriev I.V."/>
            <person name="Guerin-Laguette A."/>
            <person name="Yu F."/>
            <person name="Martin F.M."/>
        </authorList>
    </citation>
    <scope>NUCLEOTIDE SEQUENCE</scope>
    <source>
        <strain evidence="2">QP</strain>
    </source>
</reference>
<dbReference type="AlphaFoldDB" id="A0AAD4QF46"/>
<evidence type="ECO:0000259" key="1">
    <source>
        <dbReference type="PROSITE" id="PS50097"/>
    </source>
</evidence>
<gene>
    <name evidence="2" type="ORF">EDB92DRAFT_1829942</name>
</gene>
<feature type="domain" description="BTB" evidence="1">
    <location>
        <begin position="22"/>
        <end position="116"/>
    </location>
</feature>
<proteinExistence type="predicted"/>
<name>A0AAD4QF46_9AGAM</name>
<dbReference type="InterPro" id="IPR011333">
    <property type="entry name" value="SKP1/BTB/POZ_sf"/>
</dbReference>
<dbReference type="Proteomes" id="UP001201163">
    <property type="component" value="Unassembled WGS sequence"/>
</dbReference>
<accession>A0AAD4QF46</accession>